<dbReference type="Gene3D" id="3.30.700.10">
    <property type="entry name" value="Glycoprotein, Type 4 Pilin"/>
    <property type="match status" value="1"/>
</dbReference>
<protein>
    <submittedName>
        <fullName evidence="9">Type II secretion system protein</fullName>
    </submittedName>
</protein>
<feature type="transmembrane region" description="Helical" evidence="8">
    <location>
        <begin position="20"/>
        <end position="41"/>
    </location>
</feature>
<evidence type="ECO:0000313" key="9">
    <source>
        <dbReference type="EMBL" id="MCX7571392.1"/>
    </source>
</evidence>
<evidence type="ECO:0000256" key="4">
    <source>
        <dbReference type="ARBA" id="ARBA00022692"/>
    </source>
</evidence>
<keyword evidence="6 8" id="KW-0472">Membrane</keyword>
<evidence type="ECO:0000256" key="6">
    <source>
        <dbReference type="ARBA" id="ARBA00023136"/>
    </source>
</evidence>
<name>A0ABT3X5Z4_9BACL</name>
<evidence type="ECO:0000256" key="1">
    <source>
        <dbReference type="ARBA" id="ARBA00004167"/>
    </source>
</evidence>
<dbReference type="NCBIfam" id="TIGR02532">
    <property type="entry name" value="IV_pilin_GFxxxE"/>
    <property type="match status" value="1"/>
</dbReference>
<evidence type="ECO:0000256" key="2">
    <source>
        <dbReference type="ARBA" id="ARBA00004241"/>
    </source>
</evidence>
<proteinExistence type="predicted"/>
<dbReference type="EMBL" id="JAPMLT010000010">
    <property type="protein sequence ID" value="MCX7571392.1"/>
    <property type="molecule type" value="Genomic_DNA"/>
</dbReference>
<keyword evidence="5 8" id="KW-1133">Transmembrane helix</keyword>
<evidence type="ECO:0000256" key="7">
    <source>
        <dbReference type="ARBA" id="ARBA00023287"/>
    </source>
</evidence>
<gene>
    <name evidence="9" type="ORF">OS242_15690</name>
</gene>
<sequence>MSLIRKLKNRIKNQRGVTLIELLAVIVILGVIAAVGIPAVVNSRADAEQATYEANAKIISEAIKKRILFGEAYDGASDAGNTTDRVFSIPEIATELGITNLSGVTAGTGSTVTVNANRNDGSAAGTYTIDTASGVVAYEISK</sequence>
<keyword evidence="10" id="KW-1185">Reference proteome</keyword>
<dbReference type="RefSeq" id="WP_267152640.1">
    <property type="nucleotide sequence ID" value="NZ_JAPMLT010000010.1"/>
</dbReference>
<dbReference type="Proteomes" id="UP001208017">
    <property type="component" value="Unassembled WGS sequence"/>
</dbReference>
<keyword evidence="4 8" id="KW-0812">Transmembrane</keyword>
<evidence type="ECO:0000256" key="8">
    <source>
        <dbReference type="SAM" id="Phobius"/>
    </source>
</evidence>
<evidence type="ECO:0000313" key="10">
    <source>
        <dbReference type="Proteomes" id="UP001208017"/>
    </source>
</evidence>
<evidence type="ECO:0000256" key="5">
    <source>
        <dbReference type="ARBA" id="ARBA00022989"/>
    </source>
</evidence>
<dbReference type="PANTHER" id="PTHR30093">
    <property type="entry name" value="GENERAL SECRETION PATHWAY PROTEIN G"/>
    <property type="match status" value="1"/>
</dbReference>
<dbReference type="PROSITE" id="PS00409">
    <property type="entry name" value="PROKAR_NTER_METHYL"/>
    <property type="match status" value="1"/>
</dbReference>
<dbReference type="SUPFAM" id="SSF54523">
    <property type="entry name" value="Pili subunits"/>
    <property type="match status" value="1"/>
</dbReference>
<keyword evidence="3" id="KW-0488">Methylation</keyword>
<accession>A0ABT3X5Z4</accession>
<dbReference type="InterPro" id="IPR045584">
    <property type="entry name" value="Pilin-like"/>
</dbReference>
<keyword evidence="7" id="KW-0178">Competence</keyword>
<dbReference type="PANTHER" id="PTHR30093:SF44">
    <property type="entry name" value="TYPE II SECRETION SYSTEM CORE PROTEIN G"/>
    <property type="match status" value="1"/>
</dbReference>
<organism evidence="9 10">
    <name type="scientific">Tumebacillus lacus</name>
    <dbReference type="NCBI Taxonomy" id="2995335"/>
    <lineage>
        <taxon>Bacteria</taxon>
        <taxon>Bacillati</taxon>
        <taxon>Bacillota</taxon>
        <taxon>Bacilli</taxon>
        <taxon>Bacillales</taxon>
        <taxon>Alicyclobacillaceae</taxon>
        <taxon>Tumebacillus</taxon>
    </lineage>
</organism>
<dbReference type="InterPro" id="IPR012902">
    <property type="entry name" value="N_methyl_site"/>
</dbReference>
<dbReference type="Pfam" id="PF07963">
    <property type="entry name" value="N_methyl"/>
    <property type="match status" value="1"/>
</dbReference>
<comment type="caution">
    <text evidence="9">The sequence shown here is derived from an EMBL/GenBank/DDBJ whole genome shotgun (WGS) entry which is preliminary data.</text>
</comment>
<reference evidence="9 10" key="1">
    <citation type="submission" date="2022-11" db="EMBL/GenBank/DDBJ databases">
        <title>Study of microbial diversity in lake waters.</title>
        <authorList>
            <person name="Zhang J."/>
        </authorList>
    </citation>
    <scope>NUCLEOTIDE SEQUENCE [LARGE SCALE GENOMIC DNA]</scope>
    <source>
        <strain evidence="9 10">DT12</strain>
    </source>
</reference>
<evidence type="ECO:0000256" key="3">
    <source>
        <dbReference type="ARBA" id="ARBA00022481"/>
    </source>
</evidence>
<comment type="subcellular location">
    <subcellularLocation>
        <location evidence="2">Cell surface</location>
    </subcellularLocation>
    <subcellularLocation>
        <location evidence="1">Membrane</location>
        <topology evidence="1">Single-pass membrane protein</topology>
    </subcellularLocation>
</comment>